<accession>A0A164S7U3</accession>
<proteinExistence type="predicted"/>
<name>A0A164S7U3_9CRUS</name>
<protein>
    <submittedName>
        <fullName evidence="1">Uncharacterized protein</fullName>
    </submittedName>
</protein>
<dbReference type="Proteomes" id="UP000076858">
    <property type="component" value="Unassembled WGS sequence"/>
</dbReference>
<gene>
    <name evidence="1" type="ORF">APZ42_026480</name>
</gene>
<comment type="caution">
    <text evidence="1">The sequence shown here is derived from an EMBL/GenBank/DDBJ whole genome shotgun (WGS) entry which is preliminary data.</text>
</comment>
<dbReference type="EMBL" id="LRGB01002076">
    <property type="protein sequence ID" value="KZS09347.1"/>
    <property type="molecule type" value="Genomic_DNA"/>
</dbReference>
<dbReference type="AlphaFoldDB" id="A0A164S7U3"/>
<evidence type="ECO:0000313" key="2">
    <source>
        <dbReference type="Proteomes" id="UP000076858"/>
    </source>
</evidence>
<organism evidence="1 2">
    <name type="scientific">Daphnia magna</name>
    <dbReference type="NCBI Taxonomy" id="35525"/>
    <lineage>
        <taxon>Eukaryota</taxon>
        <taxon>Metazoa</taxon>
        <taxon>Ecdysozoa</taxon>
        <taxon>Arthropoda</taxon>
        <taxon>Crustacea</taxon>
        <taxon>Branchiopoda</taxon>
        <taxon>Diplostraca</taxon>
        <taxon>Cladocera</taxon>
        <taxon>Anomopoda</taxon>
        <taxon>Daphniidae</taxon>
        <taxon>Daphnia</taxon>
    </lineage>
</organism>
<reference evidence="1 2" key="1">
    <citation type="submission" date="2016-03" db="EMBL/GenBank/DDBJ databases">
        <title>EvidentialGene: Evidence-directed Construction of Genes on Genomes.</title>
        <authorList>
            <person name="Gilbert D.G."/>
            <person name="Choi J.-H."/>
            <person name="Mockaitis K."/>
            <person name="Colbourne J."/>
            <person name="Pfrender M."/>
        </authorList>
    </citation>
    <scope>NUCLEOTIDE SEQUENCE [LARGE SCALE GENOMIC DNA]</scope>
    <source>
        <strain evidence="1 2">Xinb3</strain>
        <tissue evidence="1">Complete organism</tissue>
    </source>
</reference>
<keyword evidence="2" id="KW-1185">Reference proteome</keyword>
<evidence type="ECO:0000313" key="1">
    <source>
        <dbReference type="EMBL" id="KZS09347.1"/>
    </source>
</evidence>
<sequence>MELYMVFDSTTGIKMIFTKRTQFQNVFEPIMAVVEQACNTSNQMERFQPRRTGTHSLWLSFDRFLKYLWRNTTVHHPSRG</sequence>